<reference evidence="9 10" key="1">
    <citation type="submission" date="2023-07" db="EMBL/GenBank/DDBJ databases">
        <title>Closed genome sequence of Methanimicrococcus sp. Es2.</title>
        <authorList>
            <person name="Protasov E."/>
            <person name="Platt K."/>
            <person name="Reeh H."/>
            <person name="Poehlein A."/>
            <person name="Daniel R."/>
            <person name="Brune A."/>
        </authorList>
    </citation>
    <scope>NUCLEOTIDE SEQUENCE [LARGE SCALE GENOMIC DNA]</scope>
    <source>
        <strain evidence="9 10">Es2</strain>
    </source>
</reference>
<dbReference type="GO" id="GO:0016836">
    <property type="term" value="F:hydro-lyase activity"/>
    <property type="evidence" value="ECO:0007669"/>
    <property type="project" value="UniProtKB-UniRule"/>
</dbReference>
<dbReference type="EC" id="4.2.1.147" evidence="7"/>
<feature type="binding site" evidence="7">
    <location>
        <position position="56"/>
    </location>
    <ligand>
        <name>substrate</name>
    </ligand>
</feature>
<dbReference type="EMBL" id="CP131062">
    <property type="protein sequence ID" value="WNY29173.1"/>
    <property type="molecule type" value="Genomic_DNA"/>
</dbReference>
<dbReference type="SUPFAM" id="SSF51366">
    <property type="entry name" value="Ribulose-phoshate binding barrel"/>
    <property type="match status" value="1"/>
</dbReference>
<dbReference type="EC" id="4.1.2.43" evidence="7"/>
<dbReference type="NCBIfam" id="TIGR03126">
    <property type="entry name" value="one_C_fae"/>
    <property type="match status" value="1"/>
</dbReference>
<dbReference type="InterPro" id="IPR013785">
    <property type="entry name" value="Aldolase_TIM"/>
</dbReference>
<accession>A0AA96VAD7</accession>
<dbReference type="GO" id="GO:0006207">
    <property type="term" value="P:'de novo' pyrimidine nucleobase biosynthetic process"/>
    <property type="evidence" value="ECO:0007669"/>
    <property type="project" value="InterPro"/>
</dbReference>
<dbReference type="SUPFAM" id="SSF54211">
    <property type="entry name" value="Ribosomal protein S5 domain 2-like"/>
    <property type="match status" value="1"/>
</dbReference>
<dbReference type="InterPro" id="IPR037075">
    <property type="entry name" value="HCHO-activating_enzyme_sf"/>
</dbReference>
<keyword evidence="2 7" id="KW-0511">Multifunctional enzyme</keyword>
<feature type="binding site" evidence="7">
    <location>
        <position position="27"/>
    </location>
    <ligand>
        <name>substrate</name>
    </ligand>
</feature>
<proteinExistence type="inferred from homology"/>
<dbReference type="Gene3D" id="3.30.230.60">
    <property type="entry name" value="Formaldehyde-activating enzyme"/>
    <property type="match status" value="1"/>
</dbReference>
<feature type="binding site" evidence="7">
    <location>
        <position position="74"/>
    </location>
    <ligand>
        <name>substrate</name>
    </ligand>
</feature>
<evidence type="ECO:0000256" key="3">
    <source>
        <dbReference type="ARBA" id="ARBA00023277"/>
    </source>
</evidence>
<feature type="binding site" evidence="7">
    <location>
        <position position="91"/>
    </location>
    <ligand>
        <name>substrate</name>
    </ligand>
</feature>
<dbReference type="GO" id="GO:0016051">
    <property type="term" value="P:carbohydrate biosynthetic process"/>
    <property type="evidence" value="ECO:0007669"/>
    <property type="project" value="UniProtKB-UniRule"/>
</dbReference>
<dbReference type="Gene3D" id="3.20.20.70">
    <property type="entry name" value="Aldolase class I"/>
    <property type="match status" value="1"/>
</dbReference>
<dbReference type="CDD" id="cd04726">
    <property type="entry name" value="KGPDC_HPS"/>
    <property type="match status" value="1"/>
</dbReference>
<dbReference type="HAMAP" id="MF_01268">
    <property type="entry name" value="Fae_Hps"/>
    <property type="match status" value="1"/>
</dbReference>
<evidence type="ECO:0000256" key="7">
    <source>
        <dbReference type="HAMAP-Rule" id="MF_01268"/>
    </source>
</evidence>
<dbReference type="FunFam" id="3.20.20.70:FF:000022">
    <property type="entry name" value="3-keto-L-gulonate-6-phosphate decarboxylase UlaD"/>
    <property type="match status" value="1"/>
</dbReference>
<dbReference type="FunFam" id="3.30.230.60:FF:000001">
    <property type="entry name" value="5,6,7,8-tetrahydromethanopterin hydro-lyase"/>
    <property type="match status" value="1"/>
</dbReference>
<dbReference type="InterPro" id="IPR041710">
    <property type="entry name" value="HPS/KGPDC"/>
</dbReference>
<dbReference type="PANTHER" id="PTHR35039">
    <property type="entry name" value="3-KETO-L-GULONATE-6-PHOSPHATE DECARBOXYLASE SGBH-RELATED"/>
    <property type="match status" value="1"/>
</dbReference>
<dbReference type="RefSeq" id="WP_316559160.1">
    <property type="nucleotide sequence ID" value="NZ_CP131062.1"/>
</dbReference>
<dbReference type="KEGG" id="mees:MmiEs2_13960"/>
<dbReference type="Proteomes" id="UP001302662">
    <property type="component" value="Chromosome"/>
</dbReference>
<comment type="similarity">
    <text evidence="7">In the N-terminal section; belongs to the formaldehyde-activating enzyme family.</text>
</comment>
<evidence type="ECO:0000259" key="8">
    <source>
        <dbReference type="SMART" id="SM00934"/>
    </source>
</evidence>
<comment type="catalytic activity">
    <reaction evidence="7">
        <text>D-ribulose 5-phosphate + formaldehyde = D-arabino-hex-3-ulose 6-phosphate</text>
        <dbReference type="Rhea" id="RHEA:25201"/>
        <dbReference type="ChEBI" id="CHEBI:16842"/>
        <dbReference type="ChEBI" id="CHEBI:58121"/>
        <dbReference type="ChEBI" id="CHEBI:58542"/>
        <dbReference type="EC" id="4.1.2.43"/>
    </reaction>
</comment>
<keyword evidence="1 7" id="KW-0456">Lyase</keyword>
<dbReference type="GO" id="GO:0043801">
    <property type="term" value="F:hexulose-6-phosphate synthase activity"/>
    <property type="evidence" value="ECO:0007669"/>
    <property type="project" value="UniProtKB-UniRule"/>
</dbReference>
<comment type="function">
    <text evidence="7">Catalyzes the reversible formation of ribulose-5-phosphate and formaldehyde from 3-hexulose-6-phosphate.</text>
</comment>
<feature type="binding site" evidence="7">
    <location>
        <position position="76"/>
    </location>
    <ligand>
        <name>substrate</name>
    </ligand>
</feature>
<keyword evidence="3 7" id="KW-0119">Carbohydrate metabolism</keyword>
<organism evidence="9 10">
    <name type="scientific">Methanimicrococcus stummii</name>
    <dbReference type="NCBI Taxonomy" id="3028294"/>
    <lineage>
        <taxon>Archaea</taxon>
        <taxon>Methanobacteriati</taxon>
        <taxon>Methanobacteriota</taxon>
        <taxon>Stenosarchaea group</taxon>
        <taxon>Methanomicrobia</taxon>
        <taxon>Methanosarcinales</taxon>
        <taxon>Methanosarcinaceae</taxon>
        <taxon>Methanimicrococcus</taxon>
    </lineage>
</organism>
<comment type="catalytic activity">
    <reaction evidence="4 7">
        <text>5,6,7,8-tetrahydromethanopterin + formaldehyde = 5,10-methylenetetrahydromethanopterin + H2O</text>
        <dbReference type="Rhea" id="RHEA:24678"/>
        <dbReference type="ChEBI" id="CHEBI:15377"/>
        <dbReference type="ChEBI" id="CHEBI:16842"/>
        <dbReference type="ChEBI" id="CHEBI:57818"/>
        <dbReference type="ChEBI" id="CHEBI:58103"/>
        <dbReference type="EC" id="4.2.1.147"/>
    </reaction>
</comment>
<dbReference type="GO" id="GO:0016840">
    <property type="term" value="F:carbon-nitrogen lyase activity"/>
    <property type="evidence" value="ECO:0007669"/>
    <property type="project" value="InterPro"/>
</dbReference>
<dbReference type="InterPro" id="IPR020568">
    <property type="entry name" value="Ribosomal_Su5_D2-typ_SF"/>
</dbReference>
<dbReference type="InterPro" id="IPR020868">
    <property type="entry name" value="Fae/Hps"/>
</dbReference>
<dbReference type="GO" id="GO:0019854">
    <property type="term" value="P:L-ascorbic acid catabolic process"/>
    <property type="evidence" value="ECO:0007669"/>
    <property type="project" value="TreeGrafter"/>
</dbReference>
<dbReference type="SMART" id="SM00934">
    <property type="entry name" value="OMPdecase"/>
    <property type="match status" value="1"/>
</dbReference>
<evidence type="ECO:0000313" key="9">
    <source>
        <dbReference type="EMBL" id="WNY29173.1"/>
    </source>
</evidence>
<gene>
    <name evidence="9" type="primary">ulaD</name>
    <name evidence="7" type="synonym">fae-hps</name>
    <name evidence="9" type="ORF">MmiEs2_13960</name>
</gene>
<dbReference type="InterPro" id="IPR011060">
    <property type="entry name" value="RibuloseP-bd_barrel"/>
</dbReference>
<evidence type="ECO:0000256" key="4">
    <source>
        <dbReference type="ARBA" id="ARBA00052457"/>
    </source>
</evidence>
<dbReference type="AlphaFoldDB" id="A0AA96VAD7"/>
<evidence type="ECO:0000256" key="5">
    <source>
        <dbReference type="ARBA" id="ARBA00056998"/>
    </source>
</evidence>
<dbReference type="GO" id="GO:0004590">
    <property type="term" value="F:orotidine-5'-phosphate decarboxylase activity"/>
    <property type="evidence" value="ECO:0007669"/>
    <property type="project" value="InterPro"/>
</dbReference>
<comment type="function">
    <text evidence="5 7">Catalyzes the condensation of formaldehyde with tetrahydromethanopterin (H(4)MPT) to 5,10-methylenetetrahydromethanopterin.</text>
</comment>
<protein>
    <recommendedName>
        <fullName evidence="7">Bifunctional enzyme Fae/Hps</fullName>
    </recommendedName>
    <domain>
        <recommendedName>
            <fullName evidence="7">5,6,7,8-tetrahydromethanopterin hydro-lyase</fullName>
            <ecNumber evidence="7">4.2.1.147</ecNumber>
        </recommendedName>
        <alternativeName>
            <fullName evidence="7">Formaldehyde-activating enzyme</fullName>
            <shortName evidence="7">Fae</shortName>
        </alternativeName>
    </domain>
    <domain>
        <recommendedName>
            <fullName evidence="7">3-hexulose-6-phosphate synthase</fullName>
            <shortName evidence="7">HPS</shortName>
            <ecNumber evidence="7">4.1.2.43</ecNumber>
        </recommendedName>
        <alternativeName>
            <fullName evidence="7">D-arabino-3-hexulose-6-phosphate formaldehyde lyase</fullName>
        </alternativeName>
    </domain>
</protein>
<feature type="domain" description="Orotidine 5'-phosphate decarboxylase" evidence="8">
    <location>
        <begin position="182"/>
        <end position="385"/>
    </location>
</feature>
<dbReference type="Pfam" id="PF00215">
    <property type="entry name" value="OMPdecase"/>
    <property type="match status" value="1"/>
</dbReference>
<name>A0AA96VAD7_9EURY</name>
<comment type="similarity">
    <text evidence="6">Belongs to the formaldehyde-activating enzyme family.</text>
</comment>
<evidence type="ECO:0000256" key="2">
    <source>
        <dbReference type="ARBA" id="ARBA00023268"/>
    </source>
</evidence>
<evidence type="ECO:0000256" key="1">
    <source>
        <dbReference type="ARBA" id="ARBA00023239"/>
    </source>
</evidence>
<feature type="region of interest" description="Formaldehyde-activating enzyme" evidence="7">
    <location>
        <begin position="1"/>
        <end position="169"/>
    </location>
</feature>
<evidence type="ECO:0000256" key="6">
    <source>
        <dbReference type="ARBA" id="ARBA00061519"/>
    </source>
</evidence>
<dbReference type="GO" id="GO:0033982">
    <property type="term" value="F:3-dehydro-L-gulonate-6-phosphate decarboxylase activity"/>
    <property type="evidence" value="ECO:0007669"/>
    <property type="project" value="TreeGrafter"/>
</dbReference>
<dbReference type="GeneID" id="85197862"/>
<comment type="pathway">
    <text evidence="7">Carbohydrate biosynthesis; D-ribose 5-phosphate biosynthesis.</text>
</comment>
<dbReference type="InterPro" id="IPR014826">
    <property type="entry name" value="HCHO-activating_enzyme"/>
</dbReference>
<dbReference type="NCBIfam" id="NF009833">
    <property type="entry name" value="PRK13307.1"/>
    <property type="match status" value="1"/>
</dbReference>
<sequence>MPKDTKLPYFEIGEALIGTGAELAHVDLMIGSKDGPVGQAFATGMTQLSAGHTPLLSVIRPNLPTKPSTLIVPKVTLKKGVDTTKIFGPAQSAVAKAVADAAEEGIIPKEIANDIVIVASVFIAPDAEDFGKIYKFNYGATKLAIKRALEGFPSMDKVIEESNKSTHAIMGFKVTRLFDPPYLQVAFDTTSLDFVLQAVKELPQNDHLLIEAGTPLIKRFGTDVISKIREVRPDAFIVADLKTLDTGNLEARMVADAAGDAIVVSALAPLETIVKVIDEAHKTGIYAIVDTLNMEDPIPLIKNLVAKGAIPDVVELHRGIDVENNEYAWGSIDGIKEISPKTLIAVAGGVKLETIPLALKAKADILVVGRAITGSKNLRGTAEQFIAKIGKPEIDQSRITTDGSD</sequence>
<evidence type="ECO:0000313" key="10">
    <source>
        <dbReference type="Proteomes" id="UP001302662"/>
    </source>
</evidence>
<dbReference type="PANTHER" id="PTHR35039:SF3">
    <property type="entry name" value="3-KETO-L-GULONATE-6-PHOSPHATE DECARBOXYLASE SGBH-RELATED"/>
    <property type="match status" value="1"/>
</dbReference>
<comment type="similarity">
    <text evidence="7">In the C-terminal section; belongs to the HPS/KGPDC family. HPS subfamily.</text>
</comment>
<feature type="active site" description="Proton donor" evidence="7">
    <location>
        <position position="25"/>
    </location>
</feature>
<keyword evidence="10" id="KW-1185">Reference proteome</keyword>
<dbReference type="InterPro" id="IPR001754">
    <property type="entry name" value="OMPdeCOase_dom"/>
</dbReference>
<dbReference type="Pfam" id="PF08714">
    <property type="entry name" value="Fae"/>
    <property type="match status" value="1"/>
</dbReference>
<feature type="region of interest" description="3-hexulose-6-phosphate synthase" evidence="7">
    <location>
        <begin position="170"/>
        <end position="405"/>
    </location>
</feature>